<name>A0A5C7EUP3_9PROT</name>
<dbReference type="PROSITE" id="PS50005">
    <property type="entry name" value="TPR"/>
    <property type="match status" value="1"/>
</dbReference>
<evidence type="ECO:0000313" key="8">
    <source>
        <dbReference type="EMBL" id="TXF11972.1"/>
    </source>
</evidence>
<gene>
    <name evidence="8" type="ORF">FR698_08210</name>
</gene>
<comment type="similarity">
    <text evidence="1">Belongs to the thioredoxin family.</text>
</comment>
<dbReference type="InterPro" id="IPR036249">
    <property type="entry name" value="Thioredoxin-like_sf"/>
</dbReference>
<accession>A0A5C7EUP3</accession>
<protein>
    <submittedName>
        <fullName evidence="8">Co-chaperone YbbN</fullName>
    </submittedName>
</protein>
<evidence type="ECO:0000256" key="1">
    <source>
        <dbReference type="ARBA" id="ARBA00008987"/>
    </source>
</evidence>
<dbReference type="PROSITE" id="PS51352">
    <property type="entry name" value="THIOREDOXIN_2"/>
    <property type="match status" value="1"/>
</dbReference>
<dbReference type="InterPro" id="IPR017937">
    <property type="entry name" value="Thioredoxin_CS"/>
</dbReference>
<keyword evidence="9" id="KW-1185">Reference proteome</keyword>
<dbReference type="Gene3D" id="1.25.40.10">
    <property type="entry name" value="Tetratricopeptide repeat domain"/>
    <property type="match status" value="2"/>
</dbReference>
<dbReference type="OrthoDB" id="9790390at2"/>
<dbReference type="InterPro" id="IPR019734">
    <property type="entry name" value="TPR_rpt"/>
</dbReference>
<dbReference type="InParanoid" id="A0A5C7EUP3"/>
<dbReference type="GO" id="GO:0005737">
    <property type="term" value="C:cytoplasm"/>
    <property type="evidence" value="ECO:0007669"/>
    <property type="project" value="TreeGrafter"/>
</dbReference>
<dbReference type="InterPro" id="IPR011990">
    <property type="entry name" value="TPR-like_helical_dom_sf"/>
</dbReference>
<sequence>MGMHSLDVNTSTFQSVVIEGSKKVPVLVDFWAAWCAPCRALKPVLEKLAEEYQGRFLLAKVNTDENQELAMRYGVRGIPNVKAFVDGEVRDEFAGALPESMVRQFIERLLPSEAELLRRRATALSAAGQGEEALRLLEQAQALEPGNEWIKVDRAEILLARGRLEEAKALLDSLTVLVRDEPRVAALIARAEFAGVDGEDVETLQKRVAADANDLEARLKLARHYVSRQQYEPALDQLLEIIRRDRSFGDDVARKTMLSVFNLLGNQGELVARYRRLLASALY</sequence>
<keyword evidence="6" id="KW-0802">TPR repeat</keyword>
<evidence type="ECO:0000256" key="3">
    <source>
        <dbReference type="ARBA" id="ARBA00022982"/>
    </source>
</evidence>
<dbReference type="Proteomes" id="UP000321201">
    <property type="component" value="Unassembled WGS sequence"/>
</dbReference>
<evidence type="ECO:0000259" key="7">
    <source>
        <dbReference type="PROSITE" id="PS51352"/>
    </source>
</evidence>
<dbReference type="CDD" id="cd02947">
    <property type="entry name" value="TRX_family"/>
    <property type="match status" value="1"/>
</dbReference>
<feature type="repeat" description="TPR" evidence="6">
    <location>
        <begin position="114"/>
        <end position="147"/>
    </location>
</feature>
<evidence type="ECO:0000256" key="2">
    <source>
        <dbReference type="ARBA" id="ARBA00022448"/>
    </source>
</evidence>
<reference evidence="8 9" key="1">
    <citation type="submission" date="2019-08" db="EMBL/GenBank/DDBJ databases">
        <title>Pelomicrobium methylotrophicum gen. nov., sp. nov. a moderately thermophilic, facultatively anaerobic, lithoautotrophic and methylotrophic bacterium isolated from a terrestrial mud volcano.</title>
        <authorList>
            <person name="Slobodkina G.B."/>
            <person name="Merkel A.Y."/>
            <person name="Slobodkin A.I."/>
        </authorList>
    </citation>
    <scope>NUCLEOTIDE SEQUENCE [LARGE SCALE GENOMIC DNA]</scope>
    <source>
        <strain evidence="8 9">SM250</strain>
    </source>
</reference>
<dbReference type="Pfam" id="PF00085">
    <property type="entry name" value="Thioredoxin"/>
    <property type="match status" value="1"/>
</dbReference>
<dbReference type="GO" id="GO:0006950">
    <property type="term" value="P:response to stress"/>
    <property type="evidence" value="ECO:0007669"/>
    <property type="project" value="UniProtKB-ARBA"/>
</dbReference>
<proteinExistence type="inferred from homology"/>
<organism evidence="8 9">
    <name type="scientific">Pelomicrobium methylotrophicum</name>
    <dbReference type="NCBI Taxonomy" id="2602750"/>
    <lineage>
        <taxon>Bacteria</taxon>
        <taxon>Pseudomonadati</taxon>
        <taxon>Pseudomonadota</taxon>
        <taxon>Hydrogenophilia</taxon>
        <taxon>Hydrogenophilia incertae sedis</taxon>
        <taxon>Pelomicrobium</taxon>
    </lineage>
</organism>
<dbReference type="FunCoup" id="A0A5C7EUP3">
    <property type="interactions" value="127"/>
</dbReference>
<dbReference type="Pfam" id="PF14561">
    <property type="entry name" value="TPR_20"/>
    <property type="match status" value="1"/>
</dbReference>
<keyword evidence="3" id="KW-0249">Electron transport</keyword>
<dbReference type="PROSITE" id="PS00194">
    <property type="entry name" value="THIOREDOXIN_1"/>
    <property type="match status" value="1"/>
</dbReference>
<keyword evidence="4" id="KW-1015">Disulfide bond</keyword>
<dbReference type="PANTHER" id="PTHR45663">
    <property type="entry name" value="GEO12009P1"/>
    <property type="match status" value="1"/>
</dbReference>
<dbReference type="PANTHER" id="PTHR45663:SF11">
    <property type="entry name" value="GEO12009P1"/>
    <property type="match status" value="1"/>
</dbReference>
<dbReference type="SUPFAM" id="SSF48452">
    <property type="entry name" value="TPR-like"/>
    <property type="match status" value="1"/>
</dbReference>
<evidence type="ECO:0000313" key="9">
    <source>
        <dbReference type="Proteomes" id="UP000321201"/>
    </source>
</evidence>
<dbReference type="AlphaFoldDB" id="A0A5C7EUP3"/>
<feature type="domain" description="Thioredoxin" evidence="7">
    <location>
        <begin position="1"/>
        <end position="111"/>
    </location>
</feature>
<evidence type="ECO:0000256" key="5">
    <source>
        <dbReference type="ARBA" id="ARBA00023284"/>
    </source>
</evidence>
<dbReference type="FunFam" id="3.40.30.10:FF:000001">
    <property type="entry name" value="Thioredoxin"/>
    <property type="match status" value="1"/>
</dbReference>
<dbReference type="GO" id="GO:0015035">
    <property type="term" value="F:protein-disulfide reductase activity"/>
    <property type="evidence" value="ECO:0007669"/>
    <property type="project" value="UniProtKB-ARBA"/>
</dbReference>
<dbReference type="InterPro" id="IPR013766">
    <property type="entry name" value="Thioredoxin_domain"/>
</dbReference>
<dbReference type="EMBL" id="VPFL01000009">
    <property type="protein sequence ID" value="TXF11972.1"/>
    <property type="molecule type" value="Genomic_DNA"/>
</dbReference>
<keyword evidence="2" id="KW-0813">Transport</keyword>
<evidence type="ECO:0000256" key="6">
    <source>
        <dbReference type="PROSITE-ProRule" id="PRU00339"/>
    </source>
</evidence>
<dbReference type="Pfam" id="PF14559">
    <property type="entry name" value="TPR_19"/>
    <property type="match status" value="1"/>
</dbReference>
<comment type="caution">
    <text evidence="8">The sequence shown here is derived from an EMBL/GenBank/DDBJ whole genome shotgun (WGS) entry which is preliminary data.</text>
</comment>
<dbReference type="SMART" id="SM00028">
    <property type="entry name" value="TPR"/>
    <property type="match status" value="2"/>
</dbReference>
<dbReference type="Gene3D" id="3.40.30.10">
    <property type="entry name" value="Glutaredoxin"/>
    <property type="match status" value="1"/>
</dbReference>
<keyword evidence="5" id="KW-0676">Redox-active center</keyword>
<evidence type="ECO:0000256" key="4">
    <source>
        <dbReference type="ARBA" id="ARBA00023157"/>
    </source>
</evidence>
<dbReference type="SUPFAM" id="SSF52833">
    <property type="entry name" value="Thioredoxin-like"/>
    <property type="match status" value="1"/>
</dbReference>
<dbReference type="PRINTS" id="PR00421">
    <property type="entry name" value="THIOREDOXIN"/>
</dbReference>